<keyword evidence="1" id="KW-0732">Signal</keyword>
<evidence type="ECO:0000313" key="4">
    <source>
        <dbReference type="Proteomes" id="UP000320876"/>
    </source>
</evidence>
<keyword evidence="3" id="KW-0430">Lectin</keyword>
<accession>A0A542DKF1</accession>
<gene>
    <name evidence="3" type="ORF">FB471_3331</name>
</gene>
<feature type="signal peptide" evidence="1">
    <location>
        <begin position="1"/>
        <end position="25"/>
    </location>
</feature>
<evidence type="ECO:0000256" key="1">
    <source>
        <dbReference type="SAM" id="SignalP"/>
    </source>
</evidence>
<dbReference type="CDD" id="cd00161">
    <property type="entry name" value="beta-trefoil_Ricin-like"/>
    <property type="match status" value="1"/>
</dbReference>
<name>A0A542DKF1_AMYCI</name>
<dbReference type="InterPro" id="IPR035992">
    <property type="entry name" value="Ricin_B-like_lectins"/>
</dbReference>
<dbReference type="OrthoDB" id="4130010at2"/>
<evidence type="ECO:0000313" key="3">
    <source>
        <dbReference type="EMBL" id="TQJ03569.1"/>
    </source>
</evidence>
<dbReference type="GO" id="GO:0030246">
    <property type="term" value="F:carbohydrate binding"/>
    <property type="evidence" value="ECO:0007669"/>
    <property type="project" value="UniProtKB-KW"/>
</dbReference>
<comment type="caution">
    <text evidence="3">The sequence shown here is derived from an EMBL/GenBank/DDBJ whole genome shotgun (WGS) entry which is preliminary data.</text>
</comment>
<feature type="domain" description="Ricin B lectin" evidence="2">
    <location>
        <begin position="87"/>
        <end position="160"/>
    </location>
</feature>
<dbReference type="Pfam" id="PF14200">
    <property type="entry name" value="RicinB_lectin_2"/>
    <property type="match status" value="1"/>
</dbReference>
<evidence type="ECO:0000259" key="2">
    <source>
        <dbReference type="Pfam" id="PF14200"/>
    </source>
</evidence>
<dbReference type="Gene3D" id="2.80.10.50">
    <property type="match status" value="1"/>
</dbReference>
<sequence>MRRLKTVACCAVLVGLVIAAPSSFASNPGAPERGGASIAQIDGPYLFVHQVTGTYLMTDNYNDNVNETIQTWNLDPPQSTPGLRGHKWHLSATSPGTYRIESFDNRRCLTASTVTAKDHPRLQNCDGDPHQNWIIQRVFTDRAIYTISPQSYPGYALGIRDNHPVNDWYVVPTPTWGGDPSYSQHWQIILKSAS</sequence>
<organism evidence="3 4">
    <name type="scientific">Amycolatopsis cihanbeyliensis</name>
    <dbReference type="NCBI Taxonomy" id="1128664"/>
    <lineage>
        <taxon>Bacteria</taxon>
        <taxon>Bacillati</taxon>
        <taxon>Actinomycetota</taxon>
        <taxon>Actinomycetes</taxon>
        <taxon>Pseudonocardiales</taxon>
        <taxon>Pseudonocardiaceae</taxon>
        <taxon>Amycolatopsis</taxon>
    </lineage>
</organism>
<feature type="chain" id="PRO_5022042419" evidence="1">
    <location>
        <begin position="26"/>
        <end position="194"/>
    </location>
</feature>
<dbReference type="EMBL" id="VFML01000001">
    <property type="protein sequence ID" value="TQJ03569.1"/>
    <property type="molecule type" value="Genomic_DNA"/>
</dbReference>
<dbReference type="InterPro" id="IPR000772">
    <property type="entry name" value="Ricin_B_lectin"/>
</dbReference>
<dbReference type="Proteomes" id="UP000320876">
    <property type="component" value="Unassembled WGS sequence"/>
</dbReference>
<dbReference type="PROSITE" id="PS50231">
    <property type="entry name" value="RICIN_B_LECTIN"/>
    <property type="match status" value="1"/>
</dbReference>
<protein>
    <submittedName>
        <fullName evidence="3">Ricin-type beta-trefoil lectin protein</fullName>
    </submittedName>
</protein>
<keyword evidence="4" id="KW-1185">Reference proteome</keyword>
<reference evidence="3 4" key="1">
    <citation type="submission" date="2019-06" db="EMBL/GenBank/DDBJ databases">
        <title>Sequencing the genomes of 1000 actinobacteria strains.</title>
        <authorList>
            <person name="Klenk H.-P."/>
        </authorList>
    </citation>
    <scope>NUCLEOTIDE SEQUENCE [LARGE SCALE GENOMIC DNA]</scope>
    <source>
        <strain evidence="3 4">DSM 45679</strain>
    </source>
</reference>
<proteinExistence type="predicted"/>
<dbReference type="RefSeq" id="WP_141999348.1">
    <property type="nucleotide sequence ID" value="NZ_VFML01000001.1"/>
</dbReference>
<dbReference type="AlphaFoldDB" id="A0A542DKF1"/>
<dbReference type="SUPFAM" id="SSF50370">
    <property type="entry name" value="Ricin B-like lectins"/>
    <property type="match status" value="1"/>
</dbReference>